<dbReference type="GO" id="GO:0034451">
    <property type="term" value="C:centriolar satellite"/>
    <property type="evidence" value="ECO:0007669"/>
    <property type="project" value="TreeGrafter"/>
</dbReference>
<feature type="coiled-coil region" evidence="1">
    <location>
        <begin position="35"/>
        <end position="69"/>
    </location>
</feature>
<evidence type="ECO:0000313" key="3">
    <source>
        <dbReference type="Proteomes" id="UP000694546"/>
    </source>
</evidence>
<dbReference type="GO" id="GO:0031122">
    <property type="term" value="P:cytoplasmic microtubule organization"/>
    <property type="evidence" value="ECO:0007669"/>
    <property type="project" value="TreeGrafter"/>
</dbReference>
<accession>A0A8C4ZEG4</accession>
<feature type="coiled-coil region" evidence="1">
    <location>
        <begin position="256"/>
        <end position="290"/>
    </location>
</feature>
<protein>
    <submittedName>
        <fullName evidence="2">Coiled-coil domain containing 13</fullName>
    </submittedName>
</protein>
<dbReference type="PANTHER" id="PTHR31935">
    <property type="entry name" value="COILED-COIL DOMAIN-CONTAINING PROTEIN 13"/>
    <property type="match status" value="1"/>
</dbReference>
<sequence>MKLEDAAVHTPGQKFDTRLTQVSRSSEGCESSPAVKSLQDKLAAAQFKMTEYRNQIQAAKQEVKVAQKALLSEVGEEVNLQQLISSPGSFRGRSQQILALQSRVRDLEQQLAASTQRRHGSMEDELLGARVLQKTSPQDKNLGHIRNMEKEKREAFERLTAAYEGLLEIHKETKTKLEASRARNKSLTAEMKMLKVQISTLLDKGKHDDELVDTLLKQLTRLQEVLARHSQQQDAQSQYTQVPLGNSDTTPRNTLVQKLGQLVAEKEAKVKELEKEIQQLSLKVRKEKVKILSQTLSSLQHSTGSFLSLKCVFNQYLRCTLETQLLCTPYRPYFRRQIHYNTVLAGGKRMQQLEAHTNNGL</sequence>
<gene>
    <name evidence="2" type="primary">ccdc13</name>
</gene>
<feature type="coiled-coil region" evidence="1">
    <location>
        <begin position="170"/>
        <end position="232"/>
    </location>
</feature>
<keyword evidence="3" id="KW-1185">Reference proteome</keyword>
<evidence type="ECO:0000256" key="1">
    <source>
        <dbReference type="SAM" id="Coils"/>
    </source>
</evidence>
<keyword evidence="1" id="KW-0175">Coiled coil</keyword>
<name>A0A8C4ZEG4_GADMO</name>
<dbReference type="AlphaFoldDB" id="A0A8C4ZEG4"/>
<organism evidence="2 3">
    <name type="scientific">Gadus morhua</name>
    <name type="common">Atlantic cod</name>
    <dbReference type="NCBI Taxonomy" id="8049"/>
    <lineage>
        <taxon>Eukaryota</taxon>
        <taxon>Metazoa</taxon>
        <taxon>Chordata</taxon>
        <taxon>Craniata</taxon>
        <taxon>Vertebrata</taxon>
        <taxon>Euteleostomi</taxon>
        <taxon>Actinopterygii</taxon>
        <taxon>Neopterygii</taxon>
        <taxon>Teleostei</taxon>
        <taxon>Neoteleostei</taxon>
        <taxon>Acanthomorphata</taxon>
        <taxon>Zeiogadaria</taxon>
        <taxon>Gadariae</taxon>
        <taxon>Gadiformes</taxon>
        <taxon>Gadoidei</taxon>
        <taxon>Gadidae</taxon>
        <taxon>Gadus</taxon>
    </lineage>
</organism>
<dbReference type="Ensembl" id="ENSGMOT00000012679.2">
    <property type="protein sequence ID" value="ENSGMOP00000012351.2"/>
    <property type="gene ID" value="ENSGMOG00000029610.1"/>
</dbReference>
<dbReference type="GeneTree" id="ENSGT00390000000596"/>
<reference evidence="2" key="2">
    <citation type="submission" date="2025-09" db="UniProtKB">
        <authorList>
            <consortium name="Ensembl"/>
        </authorList>
    </citation>
    <scope>IDENTIFICATION</scope>
</reference>
<reference evidence="2" key="1">
    <citation type="submission" date="2025-08" db="UniProtKB">
        <authorList>
            <consortium name="Ensembl"/>
        </authorList>
    </citation>
    <scope>IDENTIFICATION</scope>
</reference>
<dbReference type="Proteomes" id="UP000694546">
    <property type="component" value="Chromosome 8"/>
</dbReference>
<dbReference type="InterPro" id="IPR038929">
    <property type="entry name" value="CCDC13"/>
</dbReference>
<dbReference type="GO" id="GO:1905515">
    <property type="term" value="P:non-motile cilium assembly"/>
    <property type="evidence" value="ECO:0007669"/>
    <property type="project" value="TreeGrafter"/>
</dbReference>
<dbReference type="PANTHER" id="PTHR31935:SF1">
    <property type="entry name" value="COILED-COIL DOMAIN-CONTAINING PROTEIN 13"/>
    <property type="match status" value="1"/>
</dbReference>
<proteinExistence type="predicted"/>
<evidence type="ECO:0000313" key="2">
    <source>
        <dbReference type="Ensembl" id="ENSGMOP00000012351.2"/>
    </source>
</evidence>